<dbReference type="EMBL" id="AZBU02000008">
    <property type="protein sequence ID" value="TKR66594.1"/>
    <property type="molecule type" value="Genomic_DNA"/>
</dbReference>
<reference evidence="1 2" key="1">
    <citation type="journal article" date="2015" name="Genome Biol.">
        <title>Comparative genomics of Steinernema reveals deeply conserved gene regulatory networks.</title>
        <authorList>
            <person name="Dillman A.R."/>
            <person name="Macchietto M."/>
            <person name="Porter C.F."/>
            <person name="Rogers A."/>
            <person name="Williams B."/>
            <person name="Antoshechkin I."/>
            <person name="Lee M.M."/>
            <person name="Goodwin Z."/>
            <person name="Lu X."/>
            <person name="Lewis E.E."/>
            <person name="Goodrich-Blair H."/>
            <person name="Stock S.P."/>
            <person name="Adams B.J."/>
            <person name="Sternberg P.W."/>
            <person name="Mortazavi A."/>
        </authorList>
    </citation>
    <scope>NUCLEOTIDE SEQUENCE [LARGE SCALE GENOMIC DNA]</scope>
    <source>
        <strain evidence="1 2">ALL</strain>
    </source>
</reference>
<gene>
    <name evidence="1" type="ORF">L596_022868</name>
</gene>
<dbReference type="AlphaFoldDB" id="A0A4U5MBW3"/>
<evidence type="ECO:0000313" key="1">
    <source>
        <dbReference type="EMBL" id="TKR66594.1"/>
    </source>
</evidence>
<name>A0A4U5MBW3_STECR</name>
<dbReference type="Proteomes" id="UP000298663">
    <property type="component" value="Unassembled WGS sequence"/>
</dbReference>
<comment type="caution">
    <text evidence="1">The sequence shown here is derived from an EMBL/GenBank/DDBJ whole genome shotgun (WGS) entry which is preliminary data.</text>
</comment>
<accession>A0A4U5MBW3</accession>
<reference evidence="1 2" key="2">
    <citation type="journal article" date="2019" name="G3 (Bethesda)">
        <title>Hybrid Assembly of the Genome of the Entomopathogenic Nematode Steinernema carpocapsae Identifies the X-Chromosome.</title>
        <authorList>
            <person name="Serra L."/>
            <person name="Macchietto M."/>
            <person name="Macias-Munoz A."/>
            <person name="McGill C.J."/>
            <person name="Rodriguez I.M."/>
            <person name="Rodriguez B."/>
            <person name="Murad R."/>
            <person name="Mortazavi A."/>
        </authorList>
    </citation>
    <scope>NUCLEOTIDE SEQUENCE [LARGE SCALE GENOMIC DNA]</scope>
    <source>
        <strain evidence="1 2">ALL</strain>
    </source>
</reference>
<organism evidence="1 2">
    <name type="scientific">Steinernema carpocapsae</name>
    <name type="common">Entomopathogenic nematode</name>
    <dbReference type="NCBI Taxonomy" id="34508"/>
    <lineage>
        <taxon>Eukaryota</taxon>
        <taxon>Metazoa</taxon>
        <taxon>Ecdysozoa</taxon>
        <taxon>Nematoda</taxon>
        <taxon>Chromadorea</taxon>
        <taxon>Rhabditida</taxon>
        <taxon>Tylenchina</taxon>
        <taxon>Panagrolaimomorpha</taxon>
        <taxon>Strongyloidoidea</taxon>
        <taxon>Steinernematidae</taxon>
        <taxon>Steinernema</taxon>
    </lineage>
</organism>
<keyword evidence="2" id="KW-1185">Reference proteome</keyword>
<proteinExistence type="predicted"/>
<evidence type="ECO:0000313" key="2">
    <source>
        <dbReference type="Proteomes" id="UP000298663"/>
    </source>
</evidence>
<sequence>MSVNDLHMSKSAKHLTAKIPTLKTLYKEHNVQQSNNSRPSMLRWENCEICTFPDHCCISDTFNATLLMALCIIN</sequence>
<protein>
    <submittedName>
        <fullName evidence="1">Uncharacterized protein</fullName>
    </submittedName>
</protein>